<dbReference type="RefSeq" id="WP_106679651.1">
    <property type="nucleotide sequence ID" value="NZ_JACHWV010000003.1"/>
</dbReference>
<keyword evidence="4" id="KW-1185">Reference proteome</keyword>
<keyword evidence="1" id="KW-0472">Membrane</keyword>
<dbReference type="PANTHER" id="PTHR43081">
    <property type="entry name" value="ADENYLATE CYCLASE, TERMINAL-DIFFERENTIATION SPECIFIC-RELATED"/>
    <property type="match status" value="1"/>
</dbReference>
<dbReference type="InterPro" id="IPR050697">
    <property type="entry name" value="Adenylyl/Guanylyl_Cyclase_3/4"/>
</dbReference>
<dbReference type="PANTHER" id="PTHR43081:SF1">
    <property type="entry name" value="ADENYLATE CYCLASE, TERMINAL-DIFFERENTIATION SPECIFIC"/>
    <property type="match status" value="1"/>
</dbReference>
<protein>
    <submittedName>
        <fullName evidence="3">Adenylate/guanylate cyclase domain-containing protein</fullName>
    </submittedName>
</protein>
<reference evidence="3 4" key="1">
    <citation type="submission" date="2018-03" db="EMBL/GenBank/DDBJ databases">
        <title>Mesoflavibacter sp. HG37 and Mesoflavibacter sp. HG96 sp.nov., two marine bacteria isolated from seawater of Western Pacific Ocean.</title>
        <authorList>
            <person name="Cheng H."/>
            <person name="Wu Y.-H."/>
            <person name="Guo L.-L."/>
            <person name="Xu X.-W."/>
        </authorList>
    </citation>
    <scope>NUCLEOTIDE SEQUENCE [LARGE SCALE GENOMIC DNA]</scope>
    <source>
        <strain evidence="3 4">KCTC 42117</strain>
    </source>
</reference>
<dbReference type="OrthoDB" id="9768499at2"/>
<dbReference type="Gene3D" id="3.30.70.1230">
    <property type="entry name" value="Nucleotide cyclase"/>
    <property type="match status" value="1"/>
</dbReference>
<dbReference type="GO" id="GO:0009190">
    <property type="term" value="P:cyclic nucleotide biosynthetic process"/>
    <property type="evidence" value="ECO:0007669"/>
    <property type="project" value="InterPro"/>
</dbReference>
<dbReference type="EMBL" id="PXOT01000024">
    <property type="protein sequence ID" value="PSG89402.1"/>
    <property type="molecule type" value="Genomic_DNA"/>
</dbReference>
<evidence type="ECO:0000313" key="4">
    <source>
        <dbReference type="Proteomes" id="UP000238430"/>
    </source>
</evidence>
<keyword evidence="1" id="KW-0812">Transmembrane</keyword>
<gene>
    <name evidence="3" type="ORF">C7H61_10655</name>
</gene>
<feature type="domain" description="Guanylate cyclase" evidence="2">
    <location>
        <begin position="175"/>
        <end position="304"/>
    </location>
</feature>
<sequence>MRYYFVQFIKLLFSTTLFWSGAFCLFITIRYFAIGAEEGIAITDFSFAKLLKFGLYLGGLIGLLYAIVEFVFDKFVAKNLSLSIIIFLKFLVYLVGMILFLSIIYARAEVELDLNLSNDLGWWQQNQVFWLLVGYFIICSQVFTFIKIANEKFGQGVFFNFLIGKYRKPREERRVFMFLDLKDSTKLAEQLGHYKYSKLIQSCFYDLNRVIGRYDAEIYQYVGDEAVLSWTYKRGVHQNNCIKLFYKYKEVLKKKEKWYLKQFGVIPTFKAGLHGGKLIVTEVGTVKKEIAYHGDVINTTARIQGECNKYEQSLLISESLYKTMYNLQKYDIKSIGEIPLKGKEELVKIYAVNLV</sequence>
<dbReference type="GO" id="GO:0004016">
    <property type="term" value="F:adenylate cyclase activity"/>
    <property type="evidence" value="ECO:0007669"/>
    <property type="project" value="UniProtKB-ARBA"/>
</dbReference>
<feature type="transmembrane region" description="Helical" evidence="1">
    <location>
        <begin position="128"/>
        <end position="146"/>
    </location>
</feature>
<feature type="transmembrane region" description="Helical" evidence="1">
    <location>
        <begin position="84"/>
        <end position="108"/>
    </location>
</feature>
<dbReference type="Pfam" id="PF00211">
    <property type="entry name" value="Guanylate_cyc"/>
    <property type="match status" value="1"/>
</dbReference>
<accession>A0A2T1NB89</accession>
<organism evidence="3 4">
    <name type="scientific">Mesoflavibacter zeaxanthinifaciens subsp. sabulilitoris</name>
    <dbReference type="NCBI Taxonomy" id="1520893"/>
    <lineage>
        <taxon>Bacteria</taxon>
        <taxon>Pseudomonadati</taxon>
        <taxon>Bacteroidota</taxon>
        <taxon>Flavobacteriia</taxon>
        <taxon>Flavobacteriales</taxon>
        <taxon>Flavobacteriaceae</taxon>
        <taxon>Mesoflavibacter</taxon>
    </lineage>
</organism>
<evidence type="ECO:0000313" key="3">
    <source>
        <dbReference type="EMBL" id="PSG89402.1"/>
    </source>
</evidence>
<proteinExistence type="predicted"/>
<dbReference type="PROSITE" id="PS50125">
    <property type="entry name" value="GUANYLATE_CYCLASE_2"/>
    <property type="match status" value="1"/>
</dbReference>
<comment type="caution">
    <text evidence="3">The sequence shown here is derived from an EMBL/GenBank/DDBJ whole genome shotgun (WGS) entry which is preliminary data.</text>
</comment>
<name>A0A2T1NB89_9FLAO</name>
<dbReference type="CDD" id="cd07302">
    <property type="entry name" value="CHD"/>
    <property type="match status" value="1"/>
</dbReference>
<dbReference type="AlphaFoldDB" id="A0A2T1NB89"/>
<evidence type="ECO:0000259" key="2">
    <source>
        <dbReference type="PROSITE" id="PS50125"/>
    </source>
</evidence>
<feature type="transmembrane region" description="Helical" evidence="1">
    <location>
        <begin position="12"/>
        <end position="33"/>
    </location>
</feature>
<dbReference type="SUPFAM" id="SSF55073">
    <property type="entry name" value="Nucleotide cyclase"/>
    <property type="match status" value="1"/>
</dbReference>
<dbReference type="InterPro" id="IPR001054">
    <property type="entry name" value="A/G_cyclase"/>
</dbReference>
<evidence type="ECO:0000256" key="1">
    <source>
        <dbReference type="SAM" id="Phobius"/>
    </source>
</evidence>
<dbReference type="InterPro" id="IPR029787">
    <property type="entry name" value="Nucleotide_cyclase"/>
</dbReference>
<dbReference type="GO" id="GO:0035556">
    <property type="term" value="P:intracellular signal transduction"/>
    <property type="evidence" value="ECO:0007669"/>
    <property type="project" value="InterPro"/>
</dbReference>
<keyword evidence="1" id="KW-1133">Transmembrane helix</keyword>
<feature type="transmembrane region" description="Helical" evidence="1">
    <location>
        <begin position="53"/>
        <end position="72"/>
    </location>
</feature>
<dbReference type="Proteomes" id="UP000238430">
    <property type="component" value="Unassembled WGS sequence"/>
</dbReference>